<dbReference type="KEGG" id="aal:EP13_01385"/>
<protein>
    <recommendedName>
        <fullName evidence="4">Saccharopine dehydrogenase NADP binding domain-containing protein</fullName>
    </recommendedName>
</protein>
<gene>
    <name evidence="2" type="ORF">EP13_01385</name>
</gene>
<dbReference type="EMBL" id="CP008849">
    <property type="protein sequence ID" value="AIF97459.1"/>
    <property type="molecule type" value="Genomic_DNA"/>
</dbReference>
<dbReference type="GeneID" id="78253600"/>
<evidence type="ECO:0000313" key="2">
    <source>
        <dbReference type="EMBL" id="AIF97459.1"/>
    </source>
</evidence>
<name>A0A075NSF3_9ALTE</name>
<accession>A0A075NSF3</accession>
<dbReference type="eggNOG" id="COG1748">
    <property type="taxonomic scope" value="Bacteria"/>
</dbReference>
<keyword evidence="3" id="KW-1185">Reference proteome</keyword>
<dbReference type="Proteomes" id="UP000056090">
    <property type="component" value="Chromosome"/>
</dbReference>
<dbReference type="Gene3D" id="3.40.50.720">
    <property type="entry name" value="NAD(P)-binding Rossmann-like Domain"/>
    <property type="match status" value="1"/>
</dbReference>
<feature type="transmembrane region" description="Helical" evidence="1">
    <location>
        <begin position="65"/>
        <end position="83"/>
    </location>
</feature>
<reference evidence="2 3" key="1">
    <citation type="submission" date="2014-06" db="EMBL/GenBank/DDBJ databases">
        <title>Genomes of Alteromonas australica, a world apart.</title>
        <authorList>
            <person name="Gonzaga A."/>
            <person name="Lopez-Perez M."/>
            <person name="Rodriguez-Valera F."/>
        </authorList>
    </citation>
    <scope>NUCLEOTIDE SEQUENCE [LARGE SCALE GENOMIC DNA]</scope>
    <source>
        <strain evidence="2 3">H 17</strain>
    </source>
</reference>
<keyword evidence="1" id="KW-0472">Membrane</keyword>
<evidence type="ECO:0008006" key="4">
    <source>
        <dbReference type="Google" id="ProtNLM"/>
    </source>
</evidence>
<evidence type="ECO:0000256" key="1">
    <source>
        <dbReference type="SAM" id="Phobius"/>
    </source>
</evidence>
<organism evidence="2 3">
    <name type="scientific">Alteromonas australica</name>
    <dbReference type="NCBI Taxonomy" id="589873"/>
    <lineage>
        <taxon>Bacteria</taxon>
        <taxon>Pseudomonadati</taxon>
        <taxon>Pseudomonadota</taxon>
        <taxon>Gammaproteobacteria</taxon>
        <taxon>Alteromonadales</taxon>
        <taxon>Alteromonadaceae</taxon>
        <taxon>Alteromonas/Salinimonas group</taxon>
        <taxon>Alteromonas</taxon>
    </lineage>
</organism>
<keyword evidence="1" id="KW-0812">Transmembrane</keyword>
<keyword evidence="1" id="KW-1133">Transmembrane helix</keyword>
<sequence length="128" mass="14188">MDIFGNDAETSLENISIVVVCIDQVDTSFVKLCLSRGIDYVDISSDFKFICQVELLDGLAKLNNAAVVLSVVLALGLTNFLVSQAKKLMENLRQIDVLLEFGLCDHHGKAALEWMYNNLDAAYKIMVN</sequence>
<evidence type="ECO:0000313" key="3">
    <source>
        <dbReference type="Proteomes" id="UP000056090"/>
    </source>
</evidence>
<proteinExistence type="predicted"/>
<dbReference type="AlphaFoldDB" id="A0A075NSF3"/>
<dbReference type="RefSeq" id="WP_044055637.1">
    <property type="nucleotide sequence ID" value="NZ_CBCSKJ010000005.1"/>
</dbReference>